<keyword evidence="2" id="KW-1133">Transmembrane helix</keyword>
<dbReference type="VEuPathDB" id="FungiDB:ACJ73_03478"/>
<dbReference type="STRING" id="1658174.A0A1J9Q9F8"/>
<protein>
    <submittedName>
        <fullName evidence="4">Uncharacterized protein</fullName>
    </submittedName>
</protein>
<evidence type="ECO:0000313" key="5">
    <source>
        <dbReference type="Proteomes" id="UP000242791"/>
    </source>
</evidence>
<feature type="chain" id="PRO_5012814627" evidence="3">
    <location>
        <begin position="19"/>
        <end position="380"/>
    </location>
</feature>
<dbReference type="OrthoDB" id="5426678at2759"/>
<feature type="compositionally biased region" description="Pro residues" evidence="1">
    <location>
        <begin position="368"/>
        <end position="380"/>
    </location>
</feature>
<name>A0A1J9Q9F8_9EURO</name>
<accession>A0A1J9Q9F8</accession>
<evidence type="ECO:0000313" key="4">
    <source>
        <dbReference type="EMBL" id="OJD25161.1"/>
    </source>
</evidence>
<evidence type="ECO:0000256" key="3">
    <source>
        <dbReference type="SAM" id="SignalP"/>
    </source>
</evidence>
<keyword evidence="2" id="KW-0812">Transmembrane</keyword>
<organism evidence="4 5">
    <name type="scientific">Blastomyces percursus</name>
    <dbReference type="NCBI Taxonomy" id="1658174"/>
    <lineage>
        <taxon>Eukaryota</taxon>
        <taxon>Fungi</taxon>
        <taxon>Dikarya</taxon>
        <taxon>Ascomycota</taxon>
        <taxon>Pezizomycotina</taxon>
        <taxon>Eurotiomycetes</taxon>
        <taxon>Eurotiomycetidae</taxon>
        <taxon>Onygenales</taxon>
        <taxon>Ajellomycetaceae</taxon>
        <taxon>Blastomyces</taxon>
    </lineage>
</organism>
<dbReference type="Proteomes" id="UP000242791">
    <property type="component" value="Unassembled WGS sequence"/>
</dbReference>
<proteinExistence type="predicted"/>
<feature type="transmembrane region" description="Helical" evidence="2">
    <location>
        <begin position="242"/>
        <end position="268"/>
    </location>
</feature>
<comment type="caution">
    <text evidence="4">The sequence shown here is derived from an EMBL/GenBank/DDBJ whole genome shotgun (WGS) entry which is preliminary data.</text>
</comment>
<gene>
    <name evidence="4" type="ORF">ACJ73_03478</name>
</gene>
<keyword evidence="3" id="KW-0732">Signal</keyword>
<feature type="region of interest" description="Disordered" evidence="1">
    <location>
        <begin position="330"/>
        <end position="380"/>
    </location>
</feature>
<sequence length="380" mass="42353">MLLSSLILTFLFARKGVGLRVTEGSPCESTCRRTSTNTTDAVVCLDHQYNSPPGTYFEEREMGTMYVQIGRSSHYDAAIADASADNLRYALSTCAFDFPVENPDSMSSPCRVTCDQLGEAIKFHLLSPTPENMLDFCGMGVFDDGVITQCAACYNLTETEKYLGNCMVPSPSKFLKWTHILLTSSKQPVFEAIREGCHANLPNGVPFMLDPNKIFDTEPLPANTDIAQITDGETGKKNVKNLILVIVLPIIGFLLLLVCACGACIFCVHRRRRKAKRNNQPTYLHERWNDTGIMSPVRNHLRRSWGEPSPYQPEFTRPYADYPNQTYANSAAEAQHDVKYPPETYAMESTPQQYATVSPKSDMSTPKLSPPPPPRKSIND</sequence>
<feature type="compositionally biased region" description="Polar residues" evidence="1">
    <location>
        <begin position="347"/>
        <end position="367"/>
    </location>
</feature>
<evidence type="ECO:0000256" key="1">
    <source>
        <dbReference type="SAM" id="MobiDB-lite"/>
    </source>
</evidence>
<dbReference type="EMBL" id="LGTZ01000422">
    <property type="protein sequence ID" value="OJD25161.1"/>
    <property type="molecule type" value="Genomic_DNA"/>
</dbReference>
<evidence type="ECO:0000256" key="2">
    <source>
        <dbReference type="SAM" id="Phobius"/>
    </source>
</evidence>
<feature type="signal peptide" evidence="3">
    <location>
        <begin position="1"/>
        <end position="18"/>
    </location>
</feature>
<keyword evidence="2" id="KW-0472">Membrane</keyword>
<keyword evidence="5" id="KW-1185">Reference proteome</keyword>
<reference evidence="4 5" key="1">
    <citation type="submission" date="2015-08" db="EMBL/GenBank/DDBJ databases">
        <title>Emmonsia species relationships and genome sequence.</title>
        <authorList>
            <person name="Cuomo C.A."/>
            <person name="Schwartz I.S."/>
            <person name="Kenyon C."/>
            <person name="De Hoog G.S."/>
            <person name="Govender N.P."/>
            <person name="Botha A."/>
            <person name="Moreno L."/>
            <person name="De Vries M."/>
            <person name="Munoz J.F."/>
            <person name="Stielow J.B."/>
        </authorList>
    </citation>
    <scope>NUCLEOTIDE SEQUENCE [LARGE SCALE GENOMIC DNA]</scope>
    <source>
        <strain evidence="4 5">EI222</strain>
    </source>
</reference>
<dbReference type="AlphaFoldDB" id="A0A1J9Q9F8"/>